<dbReference type="AlphaFoldDB" id="A0A2M6WXM5"/>
<evidence type="ECO:0000313" key="3">
    <source>
        <dbReference type="Proteomes" id="UP000228596"/>
    </source>
</evidence>
<name>A0A2M6WXM5_9BACT</name>
<keyword evidence="1" id="KW-0812">Transmembrane</keyword>
<evidence type="ECO:0000313" key="2">
    <source>
        <dbReference type="EMBL" id="PIT97544.1"/>
    </source>
</evidence>
<sequence>MKKFFTSFYFTIPVFVLGVVFVSQATNPQFIASADVNTISNNGMQIFLFVLGLICLILAGILIFVRFLTRKG</sequence>
<gene>
    <name evidence="2" type="ORF">COT77_00740</name>
</gene>
<evidence type="ECO:0000256" key="1">
    <source>
        <dbReference type="SAM" id="Phobius"/>
    </source>
</evidence>
<feature type="transmembrane region" description="Helical" evidence="1">
    <location>
        <begin position="7"/>
        <end position="26"/>
    </location>
</feature>
<proteinExistence type="predicted"/>
<feature type="transmembrane region" description="Helical" evidence="1">
    <location>
        <begin position="46"/>
        <end position="68"/>
    </location>
</feature>
<reference evidence="3" key="1">
    <citation type="submission" date="2017-09" db="EMBL/GenBank/DDBJ databases">
        <title>Depth-based differentiation of microbial function through sediment-hosted aquifers and enrichment of novel symbionts in the deep terrestrial subsurface.</title>
        <authorList>
            <person name="Probst A.J."/>
            <person name="Ladd B."/>
            <person name="Jarett J.K."/>
            <person name="Geller-Mcgrath D.E."/>
            <person name="Sieber C.M.K."/>
            <person name="Emerson J.B."/>
            <person name="Anantharaman K."/>
            <person name="Thomas B.C."/>
            <person name="Malmstrom R."/>
            <person name="Stieglmeier M."/>
            <person name="Klingl A."/>
            <person name="Woyke T."/>
            <person name="Ryan C.M."/>
            <person name="Banfield J.F."/>
        </authorList>
    </citation>
    <scope>NUCLEOTIDE SEQUENCE [LARGE SCALE GENOMIC DNA]</scope>
</reference>
<dbReference type="EMBL" id="PEZV01000005">
    <property type="protein sequence ID" value="PIT97544.1"/>
    <property type="molecule type" value="Genomic_DNA"/>
</dbReference>
<dbReference type="Proteomes" id="UP000228596">
    <property type="component" value="Unassembled WGS sequence"/>
</dbReference>
<keyword evidence="1" id="KW-1133">Transmembrane helix</keyword>
<keyword evidence="1" id="KW-0472">Membrane</keyword>
<comment type="caution">
    <text evidence="2">The sequence shown here is derived from an EMBL/GenBank/DDBJ whole genome shotgun (WGS) entry which is preliminary data.</text>
</comment>
<protein>
    <submittedName>
        <fullName evidence="2">Uncharacterized protein</fullName>
    </submittedName>
</protein>
<organism evidence="2 3">
    <name type="scientific">Candidatus Berkelbacteria bacterium CG10_big_fil_rev_8_21_14_0_10_41_12</name>
    <dbReference type="NCBI Taxonomy" id="1974513"/>
    <lineage>
        <taxon>Bacteria</taxon>
        <taxon>Candidatus Berkelbacteria</taxon>
    </lineage>
</organism>
<accession>A0A2M6WXM5</accession>